<comment type="caution">
    <text evidence="6">The sequence shown here is derived from an EMBL/GenBank/DDBJ whole genome shotgun (WGS) entry which is preliminary data.</text>
</comment>
<feature type="region of interest" description="Disordered" evidence="5">
    <location>
        <begin position="9"/>
        <end position="28"/>
    </location>
</feature>
<keyword evidence="3" id="KW-0813">Transport</keyword>
<evidence type="ECO:0000256" key="3">
    <source>
        <dbReference type="ARBA" id="ARBA00022448"/>
    </source>
</evidence>
<reference evidence="6 7" key="1">
    <citation type="submission" date="2015-11" db="EMBL/GenBank/DDBJ databases">
        <title>Genomes and virulence difference between two physiological races of Phytophthora nicotianae.</title>
        <authorList>
            <person name="Liu H."/>
            <person name="Ma X."/>
            <person name="Yu H."/>
            <person name="Fang D."/>
            <person name="Li Y."/>
            <person name="Wang X."/>
            <person name="Wang W."/>
            <person name="Dong Y."/>
            <person name="Xiao B."/>
        </authorList>
    </citation>
    <scope>NUCLEOTIDE SEQUENCE [LARGE SCALE GENOMIC DNA]</scope>
    <source>
        <strain evidence="7">race 1</strain>
    </source>
</reference>
<dbReference type="InterPro" id="IPR007317">
    <property type="entry name" value="GET4"/>
</dbReference>
<evidence type="ECO:0000256" key="1">
    <source>
        <dbReference type="ARBA" id="ARBA00004514"/>
    </source>
</evidence>
<dbReference type="Gene3D" id="1.25.40.10">
    <property type="entry name" value="Tetratricopeptide repeat domain"/>
    <property type="match status" value="1"/>
</dbReference>
<name>A0A0W8DJI7_PHYNI</name>
<dbReference type="InterPro" id="IPR011990">
    <property type="entry name" value="TPR-like_helical_dom_sf"/>
</dbReference>
<sequence length="441" mass="49035">MNRRALARKAAGAKVTAPSSSTSPENVGVENVTKKLEVQLAAGDFYGALQMYKTLFMRLLKGDEPSAEQQDKAVALAQEAALKLIEHDQNTAATEMANLMVSVFSDFHHPVDDAHKQRIRQIDAVFQPKPQFSADLAVVLKNAVKWSAEEGARKRGDPELQLLLARAYRTAGDFTHALKHFLHAETPQELADALFQWSTQGYPSESDLYLARAVLQLLSLENLRDANKVYEAYVAKCQSVGRPVDLPLFNFTRFLLLTLERDALPLFQMLQERYAPALARDNSLKSMNVNQAKLLEAVCGNVKEFNAIVSSIEAQCQASLSGAIMDRKKRRSLAGERAARKLVEQHRLEQLEEEERAKRQRTSLDGEMASPPTTLAQQRVLQRLRASRGGATTARSSVSSRKGVVAATPAEYAEWRAMALEFMRNKKEQETAGKSDARPTI</sequence>
<dbReference type="FunFam" id="1.25.40.10:FF:000060">
    <property type="entry name" value="Golgi to ER traffic protein 4 homolog"/>
    <property type="match status" value="1"/>
</dbReference>
<comment type="subcellular location">
    <subcellularLocation>
        <location evidence="1">Cytoplasm</location>
        <location evidence="1">Cytosol</location>
    </subcellularLocation>
</comment>
<dbReference type="EMBL" id="LNFP01000158">
    <property type="protein sequence ID" value="KUF96489.1"/>
    <property type="molecule type" value="Genomic_DNA"/>
</dbReference>
<accession>A0A0W8DJI7</accession>
<organism evidence="6 7">
    <name type="scientific">Phytophthora nicotianae</name>
    <name type="common">Potato buckeye rot agent</name>
    <name type="synonym">Phytophthora parasitica</name>
    <dbReference type="NCBI Taxonomy" id="4792"/>
    <lineage>
        <taxon>Eukaryota</taxon>
        <taxon>Sar</taxon>
        <taxon>Stramenopiles</taxon>
        <taxon>Oomycota</taxon>
        <taxon>Peronosporomycetes</taxon>
        <taxon>Peronosporales</taxon>
        <taxon>Peronosporaceae</taxon>
        <taxon>Phytophthora</taxon>
    </lineage>
</organism>
<dbReference type="GO" id="GO:0045048">
    <property type="term" value="P:protein insertion into ER membrane"/>
    <property type="evidence" value="ECO:0007669"/>
    <property type="project" value="InterPro"/>
</dbReference>
<dbReference type="AlphaFoldDB" id="A0A0W8DJI7"/>
<feature type="compositionally biased region" description="Polar residues" evidence="5">
    <location>
        <begin position="371"/>
        <end position="380"/>
    </location>
</feature>
<dbReference type="Pfam" id="PF04190">
    <property type="entry name" value="GET4"/>
    <property type="match status" value="1"/>
</dbReference>
<feature type="region of interest" description="Disordered" evidence="5">
    <location>
        <begin position="349"/>
        <end position="406"/>
    </location>
</feature>
<evidence type="ECO:0000256" key="2">
    <source>
        <dbReference type="ARBA" id="ARBA00005351"/>
    </source>
</evidence>
<dbReference type="GO" id="GO:0005829">
    <property type="term" value="C:cytosol"/>
    <property type="evidence" value="ECO:0007669"/>
    <property type="project" value="UniProtKB-SubCell"/>
</dbReference>
<dbReference type="PANTHER" id="PTHR12875:SF0">
    <property type="entry name" value="GOLGI TO ER TRAFFIC PROTEIN 4 HOMOLOG"/>
    <property type="match status" value="1"/>
</dbReference>
<evidence type="ECO:0000313" key="6">
    <source>
        <dbReference type="EMBL" id="KUF96489.1"/>
    </source>
</evidence>
<gene>
    <name evidence="6" type="ORF">AM588_10006700</name>
</gene>
<evidence type="ECO:0000256" key="5">
    <source>
        <dbReference type="SAM" id="MobiDB-lite"/>
    </source>
</evidence>
<keyword evidence="4" id="KW-0963">Cytoplasm</keyword>
<evidence type="ECO:0000313" key="7">
    <source>
        <dbReference type="Proteomes" id="UP000054636"/>
    </source>
</evidence>
<comment type="similarity">
    <text evidence="2">Belongs to the GET4 family.</text>
</comment>
<proteinExistence type="inferred from homology"/>
<dbReference type="Proteomes" id="UP000054636">
    <property type="component" value="Unassembled WGS sequence"/>
</dbReference>
<dbReference type="PANTHER" id="PTHR12875">
    <property type="entry name" value="GOLGI TO ER TRAFFIC PROTEIN 4 HOMOLOG"/>
    <property type="match status" value="1"/>
</dbReference>
<evidence type="ECO:0000256" key="4">
    <source>
        <dbReference type="ARBA" id="ARBA00022490"/>
    </source>
</evidence>
<protein>
    <submittedName>
        <fullName evidence="6">Trimethylguanosine synthase</fullName>
    </submittedName>
</protein>